<evidence type="ECO:0000313" key="9">
    <source>
        <dbReference type="EMBL" id="MCL7929754.1"/>
    </source>
</evidence>
<dbReference type="InterPro" id="IPR035965">
    <property type="entry name" value="PAS-like_dom_sf"/>
</dbReference>
<dbReference type="PANTHER" id="PTHR46663:SF4">
    <property type="entry name" value="DIGUANYLATE CYCLASE DGCT-RELATED"/>
    <property type="match status" value="1"/>
</dbReference>
<sequence length="641" mass="72138">MAWYLGQSMVQSTSLSNLRYEANMLTDEISQQMNSRISALEKVSETVKGRDNPLWLQNELRRNNALLEWFDGIVVIDANGEVVADWPVVVDWQGLDTAQTEFFRMLKGTQNPYVSEPFIGRASQYPMVLVNVPRFDAQGEFDGVIGGVVSLRTSGLFSRLSRMQQSEGSYAVIFTAAGTVLYHPEREKIMSDALSQFNNRWLSEALDGWQGTAVGSLMNGEAGMQAYGQVWPAGWIVGRYLTREQADLPLSDYIKKLWWIWAMLAVLMLPLLWWLLGRLLHPLRYLETQIGEVGLGQRQKVALATNMQELNQVASTFNRVEGERQALLNSLHEREAFLNSILQATPQGMFVANFDGEITYMNPALLDLLGISSTIPTSQWIKQVHPDDREGALDMWRHSLKTHSDFVRQLRFIRHGTSDQNAGKEILWLEVHARAVMVSQAEFSLGMVGMVKDITERRQQEAIQRWEAEHDPLTGLLNRRGFDRRLDEAFAEFQKTSTPSVLMMFDLDHFKPINDEGGHALGDEMLRRIAQVVAWEVRRSDHVARQGGDEFGVLLPSCTLSQAQKVAESLRQAVADISVTHEGKEYCVTLSMGVTAFSEDDHEVDDAMKRADAASYDAKAQGCNAVVISVLDTSNVNALFD</sequence>
<evidence type="ECO:0000256" key="1">
    <source>
        <dbReference type="ARBA" id="ARBA00004651"/>
    </source>
</evidence>
<dbReference type="PANTHER" id="PTHR46663">
    <property type="entry name" value="DIGUANYLATE CYCLASE DGCT-RELATED"/>
    <property type="match status" value="1"/>
</dbReference>
<protein>
    <submittedName>
        <fullName evidence="9">Diguanylate cyclase</fullName>
        <ecNumber evidence="9">2.7.7.65</ecNumber>
    </submittedName>
</protein>
<dbReference type="InterPro" id="IPR043128">
    <property type="entry name" value="Rev_trsase/Diguanyl_cyclase"/>
</dbReference>
<evidence type="ECO:0000313" key="10">
    <source>
        <dbReference type="Proteomes" id="UP001165308"/>
    </source>
</evidence>
<evidence type="ECO:0000256" key="2">
    <source>
        <dbReference type="ARBA" id="ARBA00022475"/>
    </source>
</evidence>
<dbReference type="Pfam" id="PF00990">
    <property type="entry name" value="GGDEF"/>
    <property type="match status" value="1"/>
</dbReference>
<evidence type="ECO:0000256" key="5">
    <source>
        <dbReference type="ARBA" id="ARBA00023136"/>
    </source>
</evidence>
<dbReference type="SMART" id="SM00267">
    <property type="entry name" value="GGDEF"/>
    <property type="match status" value="1"/>
</dbReference>
<feature type="domain" description="PAS" evidence="7">
    <location>
        <begin position="334"/>
        <end position="403"/>
    </location>
</feature>
<keyword evidence="9" id="KW-0808">Transferase</keyword>
<feature type="transmembrane region" description="Helical" evidence="6">
    <location>
        <begin position="258"/>
        <end position="276"/>
    </location>
</feature>
<evidence type="ECO:0000256" key="4">
    <source>
        <dbReference type="ARBA" id="ARBA00022989"/>
    </source>
</evidence>
<evidence type="ECO:0000256" key="6">
    <source>
        <dbReference type="SAM" id="Phobius"/>
    </source>
</evidence>
<dbReference type="SMART" id="SM00091">
    <property type="entry name" value="PAS"/>
    <property type="match status" value="1"/>
</dbReference>
<dbReference type="InterPro" id="IPR033479">
    <property type="entry name" value="dCache_1"/>
</dbReference>
<keyword evidence="5 6" id="KW-0472">Membrane</keyword>
<dbReference type="Pfam" id="PF02743">
    <property type="entry name" value="dCache_1"/>
    <property type="match status" value="1"/>
</dbReference>
<reference evidence="9" key="1">
    <citation type="submission" date="2022-05" db="EMBL/GenBank/DDBJ databases">
        <title>Halomonas geminus sp. nov. and Halomonas llamarensis sp. nov. isolated from high-altitude salars of the Atacama Desert.</title>
        <authorList>
            <person name="Hintersatz C."/>
            <person name="Rojas L.A."/>
            <person name="Wei T.-S."/>
            <person name="Kutschke S."/>
            <person name="Lehmann F."/>
            <person name="Jain R."/>
            <person name="Pollmann K."/>
        </authorList>
    </citation>
    <scope>NUCLEOTIDE SEQUENCE</scope>
    <source>
        <strain evidence="9">ATCHA</strain>
    </source>
</reference>
<dbReference type="EMBL" id="JAMJPJ010000008">
    <property type="protein sequence ID" value="MCL7929754.1"/>
    <property type="molecule type" value="Genomic_DNA"/>
</dbReference>
<dbReference type="Gene3D" id="3.30.450.20">
    <property type="entry name" value="PAS domain"/>
    <property type="match status" value="2"/>
</dbReference>
<dbReference type="EC" id="2.7.7.65" evidence="9"/>
<dbReference type="CDD" id="cd00130">
    <property type="entry name" value="PAS"/>
    <property type="match status" value="1"/>
</dbReference>
<keyword evidence="10" id="KW-1185">Reference proteome</keyword>
<keyword evidence="3 6" id="KW-0812">Transmembrane</keyword>
<dbReference type="NCBIfam" id="TIGR00229">
    <property type="entry name" value="sensory_box"/>
    <property type="match status" value="1"/>
</dbReference>
<dbReference type="SUPFAM" id="SSF55073">
    <property type="entry name" value="Nucleotide cyclase"/>
    <property type="match status" value="1"/>
</dbReference>
<dbReference type="CDD" id="cd18774">
    <property type="entry name" value="PDC2_HK_sensor"/>
    <property type="match status" value="1"/>
</dbReference>
<dbReference type="CDD" id="cd12914">
    <property type="entry name" value="PDC1_DGC_like"/>
    <property type="match status" value="1"/>
</dbReference>
<dbReference type="InterPro" id="IPR029787">
    <property type="entry name" value="Nucleotide_cyclase"/>
</dbReference>
<keyword evidence="2" id="KW-1003">Cell membrane</keyword>
<evidence type="ECO:0000259" key="7">
    <source>
        <dbReference type="PROSITE" id="PS50112"/>
    </source>
</evidence>
<dbReference type="CDD" id="cd01949">
    <property type="entry name" value="GGDEF"/>
    <property type="match status" value="1"/>
</dbReference>
<proteinExistence type="predicted"/>
<keyword evidence="4 6" id="KW-1133">Transmembrane helix</keyword>
<name>A0ABT0SPM3_9GAMM</name>
<dbReference type="PROSITE" id="PS50887">
    <property type="entry name" value="GGDEF"/>
    <property type="match status" value="1"/>
</dbReference>
<evidence type="ECO:0000259" key="8">
    <source>
        <dbReference type="PROSITE" id="PS50887"/>
    </source>
</evidence>
<dbReference type="Proteomes" id="UP001165308">
    <property type="component" value="Unassembled WGS sequence"/>
</dbReference>
<keyword evidence="9" id="KW-0548">Nucleotidyltransferase</keyword>
<comment type="caution">
    <text evidence="9">The sequence shown here is derived from an EMBL/GenBank/DDBJ whole genome shotgun (WGS) entry which is preliminary data.</text>
</comment>
<evidence type="ECO:0000256" key="3">
    <source>
        <dbReference type="ARBA" id="ARBA00022692"/>
    </source>
</evidence>
<dbReference type="InterPro" id="IPR000014">
    <property type="entry name" value="PAS"/>
</dbReference>
<organism evidence="9 10">
    <name type="scientific">Halomonas llamarensis</name>
    <dbReference type="NCBI Taxonomy" id="2945104"/>
    <lineage>
        <taxon>Bacteria</taxon>
        <taxon>Pseudomonadati</taxon>
        <taxon>Pseudomonadota</taxon>
        <taxon>Gammaproteobacteria</taxon>
        <taxon>Oceanospirillales</taxon>
        <taxon>Halomonadaceae</taxon>
        <taxon>Halomonas</taxon>
    </lineage>
</organism>
<feature type="domain" description="GGDEF" evidence="8">
    <location>
        <begin position="498"/>
        <end position="631"/>
    </location>
</feature>
<dbReference type="NCBIfam" id="TIGR00254">
    <property type="entry name" value="GGDEF"/>
    <property type="match status" value="1"/>
</dbReference>
<dbReference type="InterPro" id="IPR000160">
    <property type="entry name" value="GGDEF_dom"/>
</dbReference>
<dbReference type="GO" id="GO:0052621">
    <property type="term" value="F:diguanylate cyclase activity"/>
    <property type="evidence" value="ECO:0007669"/>
    <property type="project" value="UniProtKB-EC"/>
</dbReference>
<gene>
    <name evidence="9" type="ORF">M8006_07110</name>
</gene>
<dbReference type="PROSITE" id="PS50112">
    <property type="entry name" value="PAS"/>
    <property type="match status" value="1"/>
</dbReference>
<dbReference type="SUPFAM" id="SSF55785">
    <property type="entry name" value="PYP-like sensor domain (PAS domain)"/>
    <property type="match status" value="1"/>
</dbReference>
<dbReference type="InterPro" id="IPR052163">
    <property type="entry name" value="DGC-Regulatory_Protein"/>
</dbReference>
<dbReference type="Gene3D" id="3.30.70.270">
    <property type="match status" value="1"/>
</dbReference>
<accession>A0ABT0SPM3</accession>
<dbReference type="Pfam" id="PF13188">
    <property type="entry name" value="PAS_8"/>
    <property type="match status" value="1"/>
</dbReference>
<comment type="subcellular location">
    <subcellularLocation>
        <location evidence="1">Cell membrane</location>
        <topology evidence="1">Multi-pass membrane protein</topology>
    </subcellularLocation>
</comment>